<sequence>MNELLTRLGVPPALQAWFNCEQHTTFDYGGATEIFAAGFHKVPTTPNVWLAGNRSASEVVITHSAMEAIAYLSIHLDHYPDLDRVAFIATGNLPSAGQLQWIRSNFKRRKFTLVFGSDLLGTVTDIKVAAALKGRSAKLFLKDDSILCQTNGLSHNIPFSNLSLHVFEKDFGLRTGNRTRKPKHFLSFLDQLQSDRLDTLI</sequence>
<dbReference type="Proteomes" id="UP001258315">
    <property type="component" value="Unassembled WGS sequence"/>
</dbReference>
<reference evidence="2" key="1">
    <citation type="submission" date="2023-07" db="EMBL/GenBank/DDBJ databases">
        <title>Functional and genomic diversity of the sorghum phyllosphere microbiome.</title>
        <authorList>
            <person name="Shade A."/>
        </authorList>
    </citation>
    <scope>NUCLEOTIDE SEQUENCE [LARGE SCALE GENOMIC DNA]</scope>
    <source>
        <strain evidence="2">SORGH_AS_0422</strain>
    </source>
</reference>
<keyword evidence="2" id="KW-1185">Reference proteome</keyword>
<proteinExistence type="predicted"/>
<comment type="caution">
    <text evidence="1">The sequence shown here is derived from an EMBL/GenBank/DDBJ whole genome shotgun (WGS) entry which is preliminary data.</text>
</comment>
<protein>
    <submittedName>
        <fullName evidence="1">Uncharacterized protein</fullName>
    </submittedName>
</protein>
<evidence type="ECO:0000313" key="2">
    <source>
        <dbReference type="Proteomes" id="UP001258315"/>
    </source>
</evidence>
<organism evidence="1 2">
    <name type="scientific">Mucilaginibacter terrae</name>
    <dbReference type="NCBI Taxonomy" id="1955052"/>
    <lineage>
        <taxon>Bacteria</taxon>
        <taxon>Pseudomonadati</taxon>
        <taxon>Bacteroidota</taxon>
        <taxon>Sphingobacteriia</taxon>
        <taxon>Sphingobacteriales</taxon>
        <taxon>Sphingobacteriaceae</taxon>
        <taxon>Mucilaginibacter</taxon>
    </lineage>
</organism>
<evidence type="ECO:0000313" key="1">
    <source>
        <dbReference type="EMBL" id="MDT3401297.1"/>
    </source>
</evidence>
<dbReference type="RefSeq" id="WP_311947154.1">
    <property type="nucleotide sequence ID" value="NZ_JAVLVU010000001.1"/>
</dbReference>
<accession>A0ABU3GNE4</accession>
<gene>
    <name evidence="1" type="ORF">QE417_000369</name>
</gene>
<dbReference type="EMBL" id="JAVLVU010000001">
    <property type="protein sequence ID" value="MDT3401297.1"/>
    <property type="molecule type" value="Genomic_DNA"/>
</dbReference>
<name>A0ABU3GNE4_9SPHI</name>